<dbReference type="PROSITE" id="PS00092">
    <property type="entry name" value="N6_MTASE"/>
    <property type="match status" value="1"/>
</dbReference>
<evidence type="ECO:0000313" key="3">
    <source>
        <dbReference type="Proteomes" id="UP000178606"/>
    </source>
</evidence>
<dbReference type="GO" id="GO:0008757">
    <property type="term" value="F:S-adenosylmethionine-dependent methyltransferase activity"/>
    <property type="evidence" value="ECO:0007669"/>
    <property type="project" value="UniProtKB-ARBA"/>
</dbReference>
<evidence type="ECO:0000259" key="1">
    <source>
        <dbReference type="Pfam" id="PF05175"/>
    </source>
</evidence>
<dbReference type="PANTHER" id="PTHR18895:SF74">
    <property type="entry name" value="MTRF1L RELEASE FACTOR GLUTAMINE METHYLTRANSFERASE"/>
    <property type="match status" value="1"/>
</dbReference>
<dbReference type="InterPro" id="IPR002052">
    <property type="entry name" value="DNA_methylase_N6_adenine_CS"/>
</dbReference>
<proteinExistence type="predicted"/>
<sequence>MRLLLRRFFRPAALFLLQPLLRRLSLRDATLFGCQLRAAPGVFHPGLYFSTKLLAQHLLRLSLREKTLLDVGTGSGALGILAARQGARVLAVDINPTAVALARTNAQRNRVADRFEVIESNLFAAIPEDRRFDYIVFNPPFYPRPPANDEERAWLAGTGYQTLRDFFRDAGRFLAPAGRVILIYSTDMDLDEIARIAEGGGFIPVREIVIPHLFEKFVIREYML</sequence>
<name>A0A1F6CBL7_HANXR</name>
<comment type="caution">
    <text evidence="2">The sequence shown here is derived from an EMBL/GenBank/DDBJ whole genome shotgun (WGS) entry which is preliminary data.</text>
</comment>
<dbReference type="Pfam" id="PF05175">
    <property type="entry name" value="MTS"/>
    <property type="match status" value="1"/>
</dbReference>
<dbReference type="AlphaFoldDB" id="A0A1F6CBL7"/>
<dbReference type="InterPro" id="IPR029063">
    <property type="entry name" value="SAM-dependent_MTases_sf"/>
</dbReference>
<accession>A0A1F6CBL7</accession>
<dbReference type="PANTHER" id="PTHR18895">
    <property type="entry name" value="HEMK METHYLTRANSFERASE"/>
    <property type="match status" value="1"/>
</dbReference>
<evidence type="ECO:0000313" key="2">
    <source>
        <dbReference type="EMBL" id="OGG46566.1"/>
    </source>
</evidence>
<dbReference type="GO" id="GO:0003676">
    <property type="term" value="F:nucleic acid binding"/>
    <property type="evidence" value="ECO:0007669"/>
    <property type="project" value="InterPro"/>
</dbReference>
<dbReference type="CDD" id="cd02440">
    <property type="entry name" value="AdoMet_MTases"/>
    <property type="match status" value="1"/>
</dbReference>
<dbReference type="GO" id="GO:0008170">
    <property type="term" value="F:N-methyltransferase activity"/>
    <property type="evidence" value="ECO:0007669"/>
    <property type="project" value="UniProtKB-ARBA"/>
</dbReference>
<dbReference type="InterPro" id="IPR007848">
    <property type="entry name" value="Small_mtfrase_dom"/>
</dbReference>
<gene>
    <name evidence="2" type="ORF">A3F84_18010</name>
</gene>
<dbReference type="GO" id="GO:0032259">
    <property type="term" value="P:methylation"/>
    <property type="evidence" value="ECO:0007669"/>
    <property type="project" value="InterPro"/>
</dbReference>
<feature type="domain" description="Methyltransferase small" evidence="1">
    <location>
        <begin position="35"/>
        <end position="192"/>
    </location>
</feature>
<protein>
    <recommendedName>
        <fullName evidence="1">Methyltransferase small domain-containing protein</fullName>
    </recommendedName>
</protein>
<reference evidence="2 3" key="1">
    <citation type="journal article" date="2016" name="Nat. Commun.">
        <title>Thousands of microbial genomes shed light on interconnected biogeochemical processes in an aquifer system.</title>
        <authorList>
            <person name="Anantharaman K."/>
            <person name="Brown C.T."/>
            <person name="Hug L.A."/>
            <person name="Sharon I."/>
            <person name="Castelle C.J."/>
            <person name="Probst A.J."/>
            <person name="Thomas B.C."/>
            <person name="Singh A."/>
            <person name="Wilkins M.J."/>
            <person name="Karaoz U."/>
            <person name="Brodie E.L."/>
            <person name="Williams K.H."/>
            <person name="Hubbard S.S."/>
            <person name="Banfield J.F."/>
        </authorList>
    </citation>
    <scope>NUCLEOTIDE SEQUENCE [LARGE SCALE GENOMIC DNA]</scope>
    <source>
        <strain evidence="3">RIFCSPLOWO2_12_FULL_64_10</strain>
    </source>
</reference>
<dbReference type="SUPFAM" id="SSF53335">
    <property type="entry name" value="S-adenosyl-L-methionine-dependent methyltransferases"/>
    <property type="match status" value="1"/>
</dbReference>
<dbReference type="InterPro" id="IPR050320">
    <property type="entry name" value="N5-glutamine_MTase"/>
</dbReference>
<dbReference type="Proteomes" id="UP000178606">
    <property type="component" value="Unassembled WGS sequence"/>
</dbReference>
<organism evidence="2 3">
    <name type="scientific">Handelsmanbacteria sp. (strain RIFCSPLOWO2_12_FULL_64_10)</name>
    <dbReference type="NCBI Taxonomy" id="1817868"/>
    <lineage>
        <taxon>Bacteria</taxon>
        <taxon>Candidatus Handelsmaniibacteriota</taxon>
    </lineage>
</organism>
<dbReference type="Gene3D" id="3.40.50.150">
    <property type="entry name" value="Vaccinia Virus protein VP39"/>
    <property type="match status" value="1"/>
</dbReference>
<dbReference type="EMBL" id="MFKF01000301">
    <property type="protein sequence ID" value="OGG46566.1"/>
    <property type="molecule type" value="Genomic_DNA"/>
</dbReference>